<keyword evidence="1" id="KW-1133">Transmembrane helix</keyword>
<name>A0ABY7FVF9_MYAAR</name>
<keyword evidence="1" id="KW-0812">Transmembrane</keyword>
<dbReference type="Gene3D" id="1.20.140.150">
    <property type="match status" value="1"/>
</dbReference>
<feature type="transmembrane region" description="Helical" evidence="1">
    <location>
        <begin position="86"/>
        <end position="111"/>
    </location>
</feature>
<feature type="transmembrane region" description="Helical" evidence="1">
    <location>
        <begin position="51"/>
        <end position="74"/>
    </location>
</feature>
<keyword evidence="3" id="KW-1185">Reference proteome</keyword>
<proteinExistence type="predicted"/>
<keyword evidence="1" id="KW-0472">Membrane</keyword>
<evidence type="ECO:0000256" key="1">
    <source>
        <dbReference type="SAM" id="Phobius"/>
    </source>
</evidence>
<evidence type="ECO:0000313" key="2">
    <source>
        <dbReference type="EMBL" id="WAR24889.1"/>
    </source>
</evidence>
<dbReference type="Proteomes" id="UP001164746">
    <property type="component" value="Chromosome 13"/>
</dbReference>
<organism evidence="2 3">
    <name type="scientific">Mya arenaria</name>
    <name type="common">Soft-shell clam</name>
    <dbReference type="NCBI Taxonomy" id="6604"/>
    <lineage>
        <taxon>Eukaryota</taxon>
        <taxon>Metazoa</taxon>
        <taxon>Spiralia</taxon>
        <taxon>Lophotrochozoa</taxon>
        <taxon>Mollusca</taxon>
        <taxon>Bivalvia</taxon>
        <taxon>Autobranchia</taxon>
        <taxon>Heteroconchia</taxon>
        <taxon>Euheterodonta</taxon>
        <taxon>Imparidentia</taxon>
        <taxon>Neoheterodontei</taxon>
        <taxon>Myida</taxon>
        <taxon>Myoidea</taxon>
        <taxon>Myidae</taxon>
        <taxon>Mya</taxon>
    </lineage>
</organism>
<reference evidence="2" key="1">
    <citation type="submission" date="2022-11" db="EMBL/GenBank/DDBJ databases">
        <title>Centuries of genome instability and evolution in soft-shell clam transmissible cancer (bioRxiv).</title>
        <authorList>
            <person name="Hart S.F.M."/>
            <person name="Yonemitsu M.A."/>
            <person name="Giersch R.M."/>
            <person name="Beal B.F."/>
            <person name="Arriagada G."/>
            <person name="Davis B.W."/>
            <person name="Ostrander E.A."/>
            <person name="Goff S.P."/>
            <person name="Metzger M.J."/>
        </authorList>
    </citation>
    <scope>NUCLEOTIDE SEQUENCE</scope>
    <source>
        <strain evidence="2">MELC-2E11</strain>
        <tissue evidence="2">Siphon/mantle</tissue>
    </source>
</reference>
<dbReference type="EMBL" id="CP111024">
    <property type="protein sequence ID" value="WAR24889.1"/>
    <property type="molecule type" value="Genomic_DNA"/>
</dbReference>
<feature type="transmembrane region" description="Helical" evidence="1">
    <location>
        <begin position="18"/>
        <end position="39"/>
    </location>
</feature>
<accession>A0ABY7FVF9</accession>
<gene>
    <name evidence="2" type="ORF">MAR_038558</name>
</gene>
<protein>
    <submittedName>
        <fullName evidence="2">Uncharacterized protein</fullName>
    </submittedName>
</protein>
<sequence>MDILTLVSLALAAGRMQAIRAMVILGLLLMVGASVSYLLQRFMMKSNQMLTKVAAGLAISGGIFMLIGPIIYATTPAIKLLVQLGYSLHAGFALCILAAVAGIAAGIAMLLTKPE</sequence>
<evidence type="ECO:0000313" key="3">
    <source>
        <dbReference type="Proteomes" id="UP001164746"/>
    </source>
</evidence>